<evidence type="ECO:0000313" key="5">
    <source>
        <dbReference type="Proteomes" id="UP000419017"/>
    </source>
</evidence>
<dbReference type="GO" id="GO:0006508">
    <property type="term" value="P:proteolysis"/>
    <property type="evidence" value="ECO:0007669"/>
    <property type="project" value="UniProtKB-UniRule"/>
</dbReference>
<dbReference type="CDD" id="cd06460">
    <property type="entry name" value="M32_Taq"/>
    <property type="match status" value="1"/>
</dbReference>
<evidence type="ECO:0000256" key="1">
    <source>
        <dbReference type="PIRNR" id="PIRNR006615"/>
    </source>
</evidence>
<organism evidence="4 5">
    <name type="scientific">Oceanivirga miroungae</name>
    <dbReference type="NCBI Taxonomy" id="1130046"/>
    <lineage>
        <taxon>Bacteria</taxon>
        <taxon>Fusobacteriati</taxon>
        <taxon>Fusobacteriota</taxon>
        <taxon>Fusobacteriia</taxon>
        <taxon>Fusobacteriales</taxon>
        <taxon>Leptotrichiaceae</taxon>
        <taxon>Oceanivirga</taxon>
    </lineage>
</organism>
<protein>
    <recommendedName>
        <fullName evidence="1">Metal-dependent carboxypeptidase</fullName>
        <ecNumber evidence="1">3.4.17.19</ecNumber>
    </recommendedName>
</protein>
<dbReference type="PANTHER" id="PTHR34217:SF1">
    <property type="entry name" value="CARBOXYPEPTIDASE 1"/>
    <property type="match status" value="1"/>
</dbReference>
<dbReference type="SUPFAM" id="SSF55486">
    <property type="entry name" value="Metalloproteases ('zincins'), catalytic domain"/>
    <property type="match status" value="1"/>
</dbReference>
<keyword evidence="1 2" id="KW-0479">Metal-binding</keyword>
<comment type="catalytic activity">
    <reaction evidence="1">
        <text>Release of a C-terminal amino acid with broad specificity, except for -Pro.</text>
        <dbReference type="EC" id="3.4.17.19"/>
    </reaction>
</comment>
<dbReference type="RefSeq" id="WP_156683254.1">
    <property type="nucleotide sequence ID" value="NZ_CABWIB010000001.1"/>
</dbReference>
<comment type="function">
    <text evidence="1">Broad specificity carboxypetidase that releases amino acids sequentially from the C-terminus, including neutral, aromatic, polar and basic residues.</text>
</comment>
<dbReference type="EMBL" id="CABWIB010000001">
    <property type="protein sequence ID" value="VWL85246.1"/>
    <property type="molecule type" value="Genomic_DNA"/>
</dbReference>
<accession>A0A6I8M760</accession>
<dbReference type="PANTHER" id="PTHR34217">
    <property type="entry name" value="METAL-DEPENDENT CARBOXYPEPTIDASE"/>
    <property type="match status" value="1"/>
</dbReference>
<dbReference type="Pfam" id="PF02074">
    <property type="entry name" value="Peptidase_M32"/>
    <property type="match status" value="1"/>
</dbReference>
<dbReference type="GO" id="GO:0004181">
    <property type="term" value="F:metallocarboxypeptidase activity"/>
    <property type="evidence" value="ECO:0007669"/>
    <property type="project" value="UniProtKB-UniRule"/>
</dbReference>
<evidence type="ECO:0000256" key="3">
    <source>
        <dbReference type="PIRSR" id="PIRSR006615-2"/>
    </source>
</evidence>
<sequence length="502" mass="58618">MDKMEKLKEYIKVDAAYNHALALLSWDLETEAAKNSVSGISETIEVLSSLQYKNLVNDEFKNLLYSIDENSLSELDKKVVSELKKSVFEKLSKIPEKKYSKYNSLLSESQAVWEEAKNTNNYEIFKPYLKEIIMTTKEFIKYRGYNKNPYNVLLDDFEDELTVKKADEFFEKVKKDLVPFAKKVLDIENKEILKAKEKLNMKFDIQKQKELAYELSRIMGFDFNMGVLKESEHPFTTNMNNKDVRFTTHYYENDVFSSFYSITHEVGHAIYEAQISDEVDNTKVLAGGSTMGIHEAQSRFTENVITKHKAFMKTVVRLLEKYFDLKLTENEAYLLVNEVKKQYIRTEADELTYPIHVLIRYEIEKEIFSDLESVVDVEYIKNLWNDMYEKYLGIRPRNDSEGILQDSHWSAGLFGYFPSYAIGSAYASQMYEALTKVVDVNKALENEDFTEINKFLKEKIHKYGASKGPSFLIKSVSGEDFNPDYYINYLKDKFSKIYGIKE</sequence>
<reference evidence="4 5" key="1">
    <citation type="submission" date="2019-10" db="EMBL/GenBank/DDBJ databases">
        <authorList>
            <person name="Blom J."/>
        </authorList>
    </citation>
    <scope>NUCLEOTIDE SEQUENCE [LARGE SCALE GENOMIC DNA]</scope>
    <source>
        <strain evidence="4 5">ES3154-GLU</strain>
    </source>
</reference>
<feature type="active site" description="Proton donor/acceptor" evidence="3">
    <location>
        <position position="265"/>
    </location>
</feature>
<dbReference type="PROSITE" id="PS52034">
    <property type="entry name" value="PEPTIDASE_M32"/>
    <property type="match status" value="1"/>
</dbReference>
<keyword evidence="1 4" id="KW-0378">Hydrolase</keyword>
<dbReference type="Proteomes" id="UP000419017">
    <property type="component" value="Unassembled WGS sequence"/>
</dbReference>
<dbReference type="PIRSF" id="PIRSF006615">
    <property type="entry name" value="Zn_crbxpep_Taq"/>
    <property type="match status" value="1"/>
</dbReference>
<dbReference type="PRINTS" id="PR00998">
    <property type="entry name" value="CRBOXYPTASET"/>
</dbReference>
<comment type="similarity">
    <text evidence="1">Belongs to the peptidase M32 family.</text>
</comment>
<dbReference type="Gene3D" id="1.10.1370.30">
    <property type="match status" value="1"/>
</dbReference>
<gene>
    <name evidence="4" type="ORF">OMES3154_00529</name>
</gene>
<dbReference type="EC" id="3.4.17.19" evidence="1"/>
<evidence type="ECO:0000256" key="2">
    <source>
        <dbReference type="PIRSR" id="PIRSR006615-1"/>
    </source>
</evidence>
<comment type="cofactor">
    <cofactor evidence="2">
        <name>Zn(2+)</name>
        <dbReference type="ChEBI" id="CHEBI:29105"/>
    </cofactor>
    <text evidence="2">Binds 1 zinc ion per subunit.</text>
</comment>
<name>A0A6I8M760_9FUSO</name>
<keyword evidence="1" id="KW-0645">Protease</keyword>
<dbReference type="AlphaFoldDB" id="A0A6I8M760"/>
<keyword evidence="1" id="KW-0482">Metalloprotease</keyword>
<keyword evidence="1 4" id="KW-0121">Carboxypeptidase</keyword>
<proteinExistence type="inferred from homology"/>
<feature type="binding site" evidence="2">
    <location>
        <position position="268"/>
    </location>
    <ligand>
        <name>Zn(2+)</name>
        <dbReference type="ChEBI" id="CHEBI:29105"/>
        <note>catalytic</note>
    </ligand>
</feature>
<dbReference type="InterPro" id="IPR001333">
    <property type="entry name" value="Peptidase_M32_Taq"/>
</dbReference>
<feature type="binding site" evidence="2">
    <location>
        <position position="264"/>
    </location>
    <ligand>
        <name>Zn(2+)</name>
        <dbReference type="ChEBI" id="CHEBI:29105"/>
        <note>catalytic</note>
    </ligand>
</feature>
<dbReference type="GO" id="GO:0046872">
    <property type="term" value="F:metal ion binding"/>
    <property type="evidence" value="ECO:0007669"/>
    <property type="project" value="UniProtKB-KW"/>
</dbReference>
<keyword evidence="5" id="KW-1185">Reference proteome</keyword>
<evidence type="ECO:0000313" key="4">
    <source>
        <dbReference type="EMBL" id="VWL85246.1"/>
    </source>
</evidence>
<feature type="binding site" evidence="2">
    <location>
        <position position="295"/>
    </location>
    <ligand>
        <name>Zn(2+)</name>
        <dbReference type="ChEBI" id="CHEBI:29105"/>
        <note>catalytic</note>
    </ligand>
</feature>
<keyword evidence="2" id="KW-0862">Zinc</keyword>